<dbReference type="GO" id="GO:0005813">
    <property type="term" value="C:centrosome"/>
    <property type="evidence" value="ECO:0007669"/>
    <property type="project" value="TreeGrafter"/>
</dbReference>
<evidence type="ECO:0000313" key="7">
    <source>
        <dbReference type="EMBL" id="KAF7283086.1"/>
    </source>
</evidence>
<dbReference type="GO" id="GO:0032465">
    <property type="term" value="P:regulation of cytokinesis"/>
    <property type="evidence" value="ECO:0007669"/>
    <property type="project" value="TreeGrafter"/>
</dbReference>
<evidence type="ECO:0000256" key="2">
    <source>
        <dbReference type="ARBA" id="ARBA00022723"/>
    </source>
</evidence>
<evidence type="ECO:0000256" key="4">
    <source>
        <dbReference type="ARBA" id="ARBA00022833"/>
    </source>
</evidence>
<dbReference type="SUPFAM" id="SSF57903">
    <property type="entry name" value="FYVE/PHD zinc finger"/>
    <property type="match status" value="1"/>
</dbReference>
<reference evidence="7" key="1">
    <citation type="submission" date="2020-08" db="EMBL/GenBank/DDBJ databases">
        <title>Genome sequencing and assembly of the red palm weevil Rhynchophorus ferrugineus.</title>
        <authorList>
            <person name="Dias G.B."/>
            <person name="Bergman C.M."/>
            <person name="Manee M."/>
        </authorList>
    </citation>
    <scope>NUCLEOTIDE SEQUENCE</scope>
    <source>
        <strain evidence="7">AA-2017</strain>
        <tissue evidence="7">Whole larva</tissue>
    </source>
</reference>
<accession>A0A834INT3</accession>
<sequence>MLKEPRFVELRDDLLIMLINEGFECEYYQNIFHIRDREKRIKLLMNNMKNWPLEFCAKSIKHEISLFDAEETEVADELKWCLRHIENSKIVMDALGVLSWTNLYKMCSVNLLQVVGTLLFAQKVSVLIEFLDLNDIDLESLTCVSGKFLLEAFELGISLNSIRALLSALPKTHCFLANFLSIIEPSKWLDDILLSLKIMSMLSPNENVPALFPLLYEPLSIIEVLIMNTKLDLLGEVLKVVKPLLPIKGTDEGEVCVTCIDELLRRYAGKSLDFRAIPQISHLLTSERIAQLSSSFDISHRGFAVPENVPTKEQWIQNNEVTECMCCKSVSFSMFNRRHHCRRCGRLVCSSCSKKRMIVPNYEDILVRVCIDCYNEGSKGQVSSEDNKSWSNGDVFWLLTNDSEHNRIVREEFSYEFAPSVSLCLSLMKYHTTNEQFSMFMFGQCEILLKLLVPKKENAVEIDYRLIILMIKHLAVAVRIAFEDLSQEILPVDTILRKAAILELLAENNFLHLLPLRGGINLLSVRRVIDKLLEMEEWELAMNVSAKASFDNTGIFLTWGKSCLKAGCLMTAREKISKCISRNPQDFTYVELPTTQLKVTKNSPLLSDIIHILESKTEPIDEEVANTHKLSGSTTTLNQSCSASIFQPEDKNDAGDIFIYVYMECLKEGSVGELHSEMSKIDSSLMMWQTFLRKLCYYLEKQMYMNSLYQLQQYMGDYIRAAMTCIRFYQQNVITFSDLSANTHFLRNSERHLKEALEQEQWVDVSTVEVNESRMSFEEKSISNPLLIKKMTHQEIRKNAQIIKLQIEVAQFLANCENRGVVPTEILESILNNFPEQSSEEKQKVPTLFGSSYEKTQLGFLCIVCGETVPEGLPLTLRIISDCNLKPTKVYNEVGKYLAQGEKFGSITELVSQIQKSCASDDNLANEICDEMLLHVVATFSKNAVKISAYIETKQLKTAFFLATKHKRLMDIRRIMKEAEIQNLSSIRILCQKALIKHANTNTSPTESDTN</sequence>
<evidence type="ECO:0000256" key="1">
    <source>
        <dbReference type="ARBA" id="ARBA00022553"/>
    </source>
</evidence>
<dbReference type="PANTHER" id="PTHR46591">
    <property type="entry name" value="ZINC FINGER FYVE DOMAIN-CONTAINING PROTEIN 26"/>
    <property type="match status" value="1"/>
</dbReference>
<dbReference type="PANTHER" id="PTHR46591:SF1">
    <property type="entry name" value="ZINC FINGER FYVE DOMAIN-CONTAINING PROTEIN 26"/>
    <property type="match status" value="1"/>
</dbReference>
<dbReference type="GO" id="GO:0000724">
    <property type="term" value="P:double-strand break repair via homologous recombination"/>
    <property type="evidence" value="ECO:0007669"/>
    <property type="project" value="InterPro"/>
</dbReference>
<evidence type="ECO:0000313" key="8">
    <source>
        <dbReference type="Proteomes" id="UP000625711"/>
    </source>
</evidence>
<dbReference type="OrthoDB" id="1936617at2759"/>
<evidence type="ECO:0000259" key="6">
    <source>
        <dbReference type="PROSITE" id="PS50178"/>
    </source>
</evidence>
<organism evidence="7 8">
    <name type="scientific">Rhynchophorus ferrugineus</name>
    <name type="common">Red palm weevil</name>
    <name type="synonym">Curculio ferrugineus</name>
    <dbReference type="NCBI Taxonomy" id="354439"/>
    <lineage>
        <taxon>Eukaryota</taxon>
        <taxon>Metazoa</taxon>
        <taxon>Ecdysozoa</taxon>
        <taxon>Arthropoda</taxon>
        <taxon>Hexapoda</taxon>
        <taxon>Insecta</taxon>
        <taxon>Pterygota</taxon>
        <taxon>Neoptera</taxon>
        <taxon>Endopterygota</taxon>
        <taxon>Coleoptera</taxon>
        <taxon>Polyphaga</taxon>
        <taxon>Cucujiformia</taxon>
        <taxon>Curculionidae</taxon>
        <taxon>Dryophthorinae</taxon>
        <taxon>Rhynchophorus</taxon>
    </lineage>
</organism>
<keyword evidence="4" id="KW-0862">Zinc</keyword>
<evidence type="ECO:0000256" key="5">
    <source>
        <dbReference type="PROSITE-ProRule" id="PRU00091"/>
    </source>
</evidence>
<dbReference type="PROSITE" id="PS50178">
    <property type="entry name" value="ZF_FYVE"/>
    <property type="match status" value="1"/>
</dbReference>
<keyword evidence="2" id="KW-0479">Metal-binding</keyword>
<dbReference type="GO" id="GO:0032266">
    <property type="term" value="F:phosphatidylinositol-3-phosphate binding"/>
    <property type="evidence" value="ECO:0007669"/>
    <property type="project" value="InterPro"/>
</dbReference>
<dbReference type="EMBL" id="JAACXV010000140">
    <property type="protein sequence ID" value="KAF7283086.1"/>
    <property type="molecule type" value="Genomic_DNA"/>
</dbReference>
<feature type="domain" description="FYVE-type" evidence="6">
    <location>
        <begin position="318"/>
        <end position="378"/>
    </location>
</feature>
<keyword evidence="3 5" id="KW-0863">Zinc-finger</keyword>
<dbReference type="InterPro" id="IPR017455">
    <property type="entry name" value="Znf_FYVE-rel"/>
</dbReference>
<dbReference type="Gene3D" id="3.30.40.10">
    <property type="entry name" value="Zinc/RING finger domain, C3HC4 (zinc finger)"/>
    <property type="match status" value="1"/>
</dbReference>
<dbReference type="GO" id="GO:0005765">
    <property type="term" value="C:lysosomal membrane"/>
    <property type="evidence" value="ECO:0007669"/>
    <property type="project" value="TreeGrafter"/>
</dbReference>
<dbReference type="InterPro" id="IPR057946">
    <property type="entry name" value="TPR_ZFYVE26"/>
</dbReference>
<gene>
    <name evidence="7" type="ORF">GWI33_001491</name>
</gene>
<dbReference type="Pfam" id="PF01363">
    <property type="entry name" value="FYVE"/>
    <property type="match status" value="1"/>
</dbReference>
<dbReference type="InterPro" id="IPR011011">
    <property type="entry name" value="Znf_FYVE_PHD"/>
</dbReference>
<dbReference type="AlphaFoldDB" id="A0A834INT3"/>
<comment type="caution">
    <text evidence="7">The sequence shown here is derived from an EMBL/GenBank/DDBJ whole genome shotgun (WGS) entry which is preliminary data.</text>
</comment>
<dbReference type="GO" id="GO:0030496">
    <property type="term" value="C:midbody"/>
    <property type="evidence" value="ECO:0007669"/>
    <property type="project" value="TreeGrafter"/>
</dbReference>
<proteinExistence type="predicted"/>
<dbReference type="Pfam" id="PF25569">
    <property type="entry name" value="TPR_ZFYVE26"/>
    <property type="match status" value="1"/>
</dbReference>
<dbReference type="SMART" id="SM00064">
    <property type="entry name" value="FYVE"/>
    <property type="match status" value="1"/>
</dbReference>
<name>A0A834INT3_RHYFE</name>
<dbReference type="InterPro" id="IPR000306">
    <property type="entry name" value="Znf_FYVE"/>
</dbReference>
<evidence type="ECO:0000256" key="3">
    <source>
        <dbReference type="ARBA" id="ARBA00022771"/>
    </source>
</evidence>
<dbReference type="FunFam" id="3.30.40.10:FF:000295">
    <property type="entry name" value="Zinc finger, FYVE domain-containing 26"/>
    <property type="match status" value="1"/>
</dbReference>
<keyword evidence="1" id="KW-0597">Phosphoprotein</keyword>
<dbReference type="GO" id="GO:0008270">
    <property type="term" value="F:zinc ion binding"/>
    <property type="evidence" value="ECO:0007669"/>
    <property type="project" value="UniProtKB-KW"/>
</dbReference>
<dbReference type="InterPro" id="IPR028730">
    <property type="entry name" value="ZFYVE26"/>
</dbReference>
<keyword evidence="8" id="KW-1185">Reference proteome</keyword>
<dbReference type="GO" id="GO:0000281">
    <property type="term" value="P:mitotic cytokinesis"/>
    <property type="evidence" value="ECO:0007669"/>
    <property type="project" value="InterPro"/>
</dbReference>
<dbReference type="InterPro" id="IPR013083">
    <property type="entry name" value="Znf_RING/FYVE/PHD"/>
</dbReference>
<dbReference type="Proteomes" id="UP000625711">
    <property type="component" value="Unassembled WGS sequence"/>
</dbReference>
<protein>
    <recommendedName>
        <fullName evidence="6">FYVE-type domain-containing protein</fullName>
    </recommendedName>
</protein>